<dbReference type="AlphaFoldDB" id="A0A1G4KAF4"/>
<feature type="region of interest" description="Disordered" evidence="8">
    <location>
        <begin position="588"/>
        <end position="610"/>
    </location>
</feature>
<dbReference type="PANTHER" id="PTHR47540:SF2">
    <property type="entry name" value="ZN(II)2CYS6 TRANSCRIPTION FACTOR (EUROFUNG)"/>
    <property type="match status" value="1"/>
</dbReference>
<dbReference type="PROSITE" id="PS50048">
    <property type="entry name" value="ZN2_CY6_FUNGAL_2"/>
    <property type="match status" value="1"/>
</dbReference>
<dbReference type="Pfam" id="PF04082">
    <property type="entry name" value="Fungal_trans"/>
    <property type="match status" value="1"/>
</dbReference>
<evidence type="ECO:0000256" key="3">
    <source>
        <dbReference type="ARBA" id="ARBA00022833"/>
    </source>
</evidence>
<dbReference type="Gene3D" id="4.10.240.10">
    <property type="entry name" value="Zn(2)-C6 fungal-type DNA-binding domain"/>
    <property type="match status" value="1"/>
</dbReference>
<dbReference type="PROSITE" id="PS00463">
    <property type="entry name" value="ZN2_CY6_FUNGAL_1"/>
    <property type="match status" value="1"/>
</dbReference>
<keyword evidence="3" id="KW-0862">Zinc</keyword>
<dbReference type="GO" id="GO:0000981">
    <property type="term" value="F:DNA-binding transcription factor activity, RNA polymerase II-specific"/>
    <property type="evidence" value="ECO:0007669"/>
    <property type="project" value="InterPro"/>
</dbReference>
<keyword evidence="6" id="KW-0804">Transcription</keyword>
<evidence type="ECO:0000256" key="7">
    <source>
        <dbReference type="ARBA" id="ARBA00023242"/>
    </source>
</evidence>
<dbReference type="PANTHER" id="PTHR47540">
    <property type="entry name" value="THIAMINE REPRESSIBLE GENES REGULATORY PROTEIN THI5"/>
    <property type="match status" value="1"/>
</dbReference>
<evidence type="ECO:0000256" key="2">
    <source>
        <dbReference type="ARBA" id="ARBA00022723"/>
    </source>
</evidence>
<keyword evidence="7" id="KW-0539">Nucleus</keyword>
<evidence type="ECO:0000256" key="5">
    <source>
        <dbReference type="ARBA" id="ARBA00023125"/>
    </source>
</evidence>
<evidence type="ECO:0000313" key="10">
    <source>
        <dbReference type="EMBL" id="SCV01171.1"/>
    </source>
</evidence>
<dbReference type="GO" id="GO:0005634">
    <property type="term" value="C:nucleus"/>
    <property type="evidence" value="ECO:0007669"/>
    <property type="project" value="UniProtKB-SubCell"/>
</dbReference>
<dbReference type="Proteomes" id="UP000191144">
    <property type="component" value="Chromosome G"/>
</dbReference>
<dbReference type="Pfam" id="PF00172">
    <property type="entry name" value="Zn_clus"/>
    <property type="match status" value="1"/>
</dbReference>
<evidence type="ECO:0000259" key="9">
    <source>
        <dbReference type="PROSITE" id="PS50048"/>
    </source>
</evidence>
<dbReference type="GO" id="GO:0008270">
    <property type="term" value="F:zinc ion binding"/>
    <property type="evidence" value="ECO:0007669"/>
    <property type="project" value="InterPro"/>
</dbReference>
<feature type="compositionally biased region" description="Basic and acidic residues" evidence="8">
    <location>
        <begin position="589"/>
        <end position="604"/>
    </location>
</feature>
<feature type="domain" description="Zn(2)-C6 fungal-type" evidence="9">
    <location>
        <begin position="12"/>
        <end position="41"/>
    </location>
</feature>
<dbReference type="SUPFAM" id="SSF57701">
    <property type="entry name" value="Zn2/Cys6 DNA-binding domain"/>
    <property type="match status" value="1"/>
</dbReference>
<gene>
    <name evidence="10" type="ORF">LAME_0G14532G</name>
</gene>
<dbReference type="InterPro" id="IPR007219">
    <property type="entry name" value="XnlR_reg_dom"/>
</dbReference>
<evidence type="ECO:0000256" key="8">
    <source>
        <dbReference type="SAM" id="MobiDB-lite"/>
    </source>
</evidence>
<dbReference type="InterPro" id="IPR001138">
    <property type="entry name" value="Zn2Cys6_DnaBD"/>
</dbReference>
<evidence type="ECO:0000256" key="6">
    <source>
        <dbReference type="ARBA" id="ARBA00023163"/>
    </source>
</evidence>
<accession>A0A1G4KAF4</accession>
<keyword evidence="4" id="KW-0805">Transcription regulation</keyword>
<evidence type="ECO:0000313" key="11">
    <source>
        <dbReference type="Proteomes" id="UP000191144"/>
    </source>
</evidence>
<dbReference type="SMART" id="SM00066">
    <property type="entry name" value="GAL4"/>
    <property type="match status" value="1"/>
</dbReference>
<dbReference type="GO" id="GO:0043565">
    <property type="term" value="F:sequence-specific DNA binding"/>
    <property type="evidence" value="ECO:0007669"/>
    <property type="project" value="TreeGrafter"/>
</dbReference>
<dbReference type="InterPro" id="IPR036864">
    <property type="entry name" value="Zn2-C6_fun-type_DNA-bd_sf"/>
</dbReference>
<name>A0A1G4KAF4_9SACH</name>
<dbReference type="InterPro" id="IPR051711">
    <property type="entry name" value="Stress_Response_Reg"/>
</dbReference>
<evidence type="ECO:0000256" key="4">
    <source>
        <dbReference type="ARBA" id="ARBA00023015"/>
    </source>
</evidence>
<keyword evidence="2" id="KW-0479">Metal-binding</keyword>
<proteinExistence type="predicted"/>
<keyword evidence="5" id="KW-0238">DNA-binding</keyword>
<evidence type="ECO:0000256" key="1">
    <source>
        <dbReference type="ARBA" id="ARBA00004123"/>
    </source>
</evidence>
<dbReference type="GO" id="GO:0006351">
    <property type="term" value="P:DNA-templated transcription"/>
    <property type="evidence" value="ECO:0007669"/>
    <property type="project" value="InterPro"/>
</dbReference>
<dbReference type="OrthoDB" id="4064873at2759"/>
<reference evidence="11" key="1">
    <citation type="submission" date="2016-03" db="EMBL/GenBank/DDBJ databases">
        <authorList>
            <person name="Devillers Hugo."/>
        </authorList>
    </citation>
    <scope>NUCLEOTIDE SEQUENCE [LARGE SCALE GENOMIC DNA]</scope>
</reference>
<dbReference type="CDD" id="cd12148">
    <property type="entry name" value="fungal_TF_MHR"/>
    <property type="match status" value="1"/>
</dbReference>
<keyword evidence="11" id="KW-1185">Reference proteome</keyword>
<comment type="subcellular location">
    <subcellularLocation>
        <location evidence="1">Nucleus</location>
    </subcellularLocation>
</comment>
<sequence length="642" mass="74657">MLAANRLRVRKACINCKRRKVKCDGLRPCQNCIKHNMHCSYQPDLPRIRNTTFTSISSDPIHEADLRWSSPWQRYSPHNYRFQRRHQNSLPYYLGLALMKSLPQSVIDQCSLRPPRLQFYGWNMSGGHYLEHRHIQFSQDSAQWQWDFTDPIQRKIVEKLAGFYFQDINQFISIVHEQAFWQQFKNGFVNRDPHGSADLFESILNLIVAIALRFSYTRDNCDVQLPNSTTKASPSECLSLDEVQWVESHVNLEERLFEFAYTVTDKLSFEWESFELIQSWLLITFYLRTCHRQVSCSQALSRAVQICNGMSLFLNRFPEHHNAYDECRARNCYWTCFVMDRLINFQMGRVPGLVPPGPEMEAPDIAFDSWQSPESISLYKLAIIISDCQKPHGEELPQREYQSAKNRLIEWYDTVGTSLGDQNLCTGQVILMYLDVRIALEINGLFSFLDVEESCSPNARAIKAPMLLDLVSLVLNTVDSIVASKLYFRPWWLNLSLLFTSSIISLILIRSGIQLPRARLLLEQSFKTWHYIENTKPPNPPEMASECLWCLKMLNHMICQQLQLSARELESVMGVDHSNDSVNNNKFRQFGEVEKEPSKTESRSLEFSPPLPTLLEDNNGDLLAHLKWFDQWLDVNNLDTLL</sequence>
<organism evidence="10 11">
    <name type="scientific">Lachancea meyersii CBS 8951</name>
    <dbReference type="NCBI Taxonomy" id="1266667"/>
    <lineage>
        <taxon>Eukaryota</taxon>
        <taxon>Fungi</taxon>
        <taxon>Dikarya</taxon>
        <taxon>Ascomycota</taxon>
        <taxon>Saccharomycotina</taxon>
        <taxon>Saccharomycetes</taxon>
        <taxon>Saccharomycetales</taxon>
        <taxon>Saccharomycetaceae</taxon>
        <taxon>Lachancea</taxon>
    </lineage>
</organism>
<dbReference type="CDD" id="cd00067">
    <property type="entry name" value="GAL4"/>
    <property type="match status" value="1"/>
</dbReference>
<dbReference type="GO" id="GO:0045944">
    <property type="term" value="P:positive regulation of transcription by RNA polymerase II"/>
    <property type="evidence" value="ECO:0007669"/>
    <property type="project" value="TreeGrafter"/>
</dbReference>
<dbReference type="EMBL" id="LT598484">
    <property type="protein sequence ID" value="SCV01171.1"/>
    <property type="molecule type" value="Genomic_DNA"/>
</dbReference>
<protein>
    <submittedName>
        <fullName evidence="10">LAME_0G14532g1_1</fullName>
    </submittedName>
</protein>